<accession>A0ABP5MJJ8</accession>
<dbReference type="PANTHER" id="PTHR43798">
    <property type="entry name" value="MONOACYLGLYCEROL LIPASE"/>
    <property type="match status" value="1"/>
</dbReference>
<dbReference type="Pfam" id="PF00561">
    <property type="entry name" value="Abhydrolase_1"/>
    <property type="match status" value="1"/>
</dbReference>
<organism evidence="2 3">
    <name type="scientific">Arthrobacter parietis</name>
    <dbReference type="NCBI Taxonomy" id="271434"/>
    <lineage>
        <taxon>Bacteria</taxon>
        <taxon>Bacillati</taxon>
        <taxon>Actinomycetota</taxon>
        <taxon>Actinomycetes</taxon>
        <taxon>Micrococcales</taxon>
        <taxon>Micrococcaceae</taxon>
        <taxon>Arthrobacter</taxon>
    </lineage>
</organism>
<name>A0ABP5MJJ8_9MICC</name>
<keyword evidence="3" id="KW-1185">Reference proteome</keyword>
<dbReference type="Gene3D" id="3.40.50.1820">
    <property type="entry name" value="alpha/beta hydrolase"/>
    <property type="match status" value="1"/>
</dbReference>
<dbReference type="InterPro" id="IPR000639">
    <property type="entry name" value="Epox_hydrolase-like"/>
</dbReference>
<dbReference type="InterPro" id="IPR000073">
    <property type="entry name" value="AB_hydrolase_1"/>
</dbReference>
<dbReference type="RefSeq" id="WP_346027934.1">
    <property type="nucleotide sequence ID" value="NZ_BAAAON010000001.1"/>
</dbReference>
<comment type="caution">
    <text evidence="2">The sequence shown here is derived from an EMBL/GenBank/DDBJ whole genome shotgun (WGS) entry which is preliminary data.</text>
</comment>
<proteinExistence type="predicted"/>
<dbReference type="PRINTS" id="PR00111">
    <property type="entry name" value="ABHYDROLASE"/>
</dbReference>
<evidence type="ECO:0000259" key="1">
    <source>
        <dbReference type="Pfam" id="PF00561"/>
    </source>
</evidence>
<feature type="domain" description="AB hydrolase-1" evidence="1">
    <location>
        <begin position="26"/>
        <end position="264"/>
    </location>
</feature>
<protein>
    <submittedName>
        <fullName evidence="2">Alpha/beta fold hydrolase</fullName>
    </submittedName>
</protein>
<dbReference type="EMBL" id="BAAAON010000001">
    <property type="protein sequence ID" value="GAA2174844.1"/>
    <property type="molecule type" value="Genomic_DNA"/>
</dbReference>
<dbReference type="PANTHER" id="PTHR43798:SF33">
    <property type="entry name" value="HYDROLASE, PUTATIVE (AFU_ORTHOLOGUE AFUA_2G14860)-RELATED"/>
    <property type="match status" value="1"/>
</dbReference>
<evidence type="ECO:0000313" key="3">
    <source>
        <dbReference type="Proteomes" id="UP001500974"/>
    </source>
</evidence>
<dbReference type="GO" id="GO:0016787">
    <property type="term" value="F:hydrolase activity"/>
    <property type="evidence" value="ECO:0007669"/>
    <property type="project" value="UniProtKB-KW"/>
</dbReference>
<keyword evidence="2" id="KW-0378">Hydrolase</keyword>
<dbReference type="InterPro" id="IPR050266">
    <property type="entry name" value="AB_hydrolase_sf"/>
</dbReference>
<dbReference type="Proteomes" id="UP001500974">
    <property type="component" value="Unassembled WGS sequence"/>
</dbReference>
<dbReference type="SUPFAM" id="SSF53474">
    <property type="entry name" value="alpha/beta-Hydrolases"/>
    <property type="match status" value="1"/>
</dbReference>
<reference evidence="3" key="1">
    <citation type="journal article" date="2019" name="Int. J. Syst. Evol. Microbiol.">
        <title>The Global Catalogue of Microorganisms (GCM) 10K type strain sequencing project: providing services to taxonomists for standard genome sequencing and annotation.</title>
        <authorList>
            <consortium name="The Broad Institute Genomics Platform"/>
            <consortium name="The Broad Institute Genome Sequencing Center for Infectious Disease"/>
            <person name="Wu L."/>
            <person name="Ma J."/>
        </authorList>
    </citation>
    <scope>NUCLEOTIDE SEQUENCE [LARGE SCALE GENOMIC DNA]</scope>
    <source>
        <strain evidence="3">JCM 14917</strain>
    </source>
</reference>
<gene>
    <name evidence="2" type="ORF">GCM10009784_14840</name>
</gene>
<sequence>MNPQHLLVEASDGSQLAVSRWQAPGPAIVFLHAGVADRRSWIAVAAELQGDGFDLVAYDRRGYGDTPAAAESSSFTHVEDLFTIIDNLGLERVLLVGNSMGGAVALDTALMHPDRVKGLVIIGAAVSGMTDEDTPFDWQPDDASGPLMARADDPKATDDDRIRALAHLWLDGPRAAEGRVAGEARDLFNAMNRKILAVAAPDSAGSSGTDAWTRLGEVSVPVLCTWGDLDLPCDVPFYEETARRIGQGAVQVLPEVAHLPGLEKPALIAELVRERAR</sequence>
<evidence type="ECO:0000313" key="2">
    <source>
        <dbReference type="EMBL" id="GAA2174844.1"/>
    </source>
</evidence>
<dbReference type="PRINTS" id="PR00412">
    <property type="entry name" value="EPOXHYDRLASE"/>
</dbReference>
<dbReference type="InterPro" id="IPR029058">
    <property type="entry name" value="AB_hydrolase_fold"/>
</dbReference>